<feature type="transmembrane region" description="Helical" evidence="7">
    <location>
        <begin position="208"/>
        <end position="231"/>
    </location>
</feature>
<keyword evidence="3" id="KW-0813">Transport</keyword>
<dbReference type="PANTHER" id="PTHR43337:SF2">
    <property type="entry name" value="XANTHINE_URACIL PERMEASE"/>
    <property type="match status" value="1"/>
</dbReference>
<keyword evidence="4 7" id="KW-0812">Transmembrane</keyword>
<dbReference type="InterPro" id="IPR045018">
    <property type="entry name" value="Azg-like"/>
</dbReference>
<feature type="transmembrane region" description="Helical" evidence="7">
    <location>
        <begin position="33"/>
        <end position="53"/>
    </location>
</feature>
<feature type="transmembrane region" description="Helical" evidence="7">
    <location>
        <begin position="251"/>
        <end position="270"/>
    </location>
</feature>
<dbReference type="STRING" id="1533.SAMN05443638_105126"/>
<dbReference type="AlphaFoldDB" id="A0A1M4UPJ0"/>
<comment type="similarity">
    <text evidence="2">Belongs to the nucleobase:cation symporter-2 (NCS2) (TC 2.A.40) family. Azg-like subfamily.</text>
</comment>
<feature type="transmembrane region" description="Helical" evidence="7">
    <location>
        <begin position="356"/>
        <end position="375"/>
    </location>
</feature>
<name>A0A1M4UPJ0_9CLOT</name>
<evidence type="ECO:0000256" key="3">
    <source>
        <dbReference type="ARBA" id="ARBA00022448"/>
    </source>
</evidence>
<keyword evidence="6 7" id="KW-0472">Membrane</keyword>
<evidence type="ECO:0000256" key="7">
    <source>
        <dbReference type="SAM" id="Phobius"/>
    </source>
</evidence>
<dbReference type="InterPro" id="IPR006043">
    <property type="entry name" value="NCS2"/>
</dbReference>
<evidence type="ECO:0000313" key="8">
    <source>
        <dbReference type="EMBL" id="SHE58577.1"/>
    </source>
</evidence>
<feature type="transmembrane region" description="Helical" evidence="7">
    <location>
        <begin position="329"/>
        <end position="349"/>
    </location>
</feature>
<evidence type="ECO:0000313" key="9">
    <source>
        <dbReference type="Proteomes" id="UP000184035"/>
    </source>
</evidence>
<organism evidence="8 9">
    <name type="scientific">Clostridium fallax</name>
    <dbReference type="NCBI Taxonomy" id="1533"/>
    <lineage>
        <taxon>Bacteria</taxon>
        <taxon>Bacillati</taxon>
        <taxon>Bacillota</taxon>
        <taxon>Clostridia</taxon>
        <taxon>Eubacteriales</taxon>
        <taxon>Clostridiaceae</taxon>
        <taxon>Clostridium</taxon>
    </lineage>
</organism>
<gene>
    <name evidence="8" type="ORF">SAMN05443638_105126</name>
</gene>
<dbReference type="Proteomes" id="UP000184035">
    <property type="component" value="Unassembled WGS sequence"/>
</dbReference>
<proteinExistence type="inferred from homology"/>
<protein>
    <submittedName>
        <fullName evidence="8">Putative MFS transporter, AGZA family, xanthine/uracil permease</fullName>
    </submittedName>
</protein>
<dbReference type="PANTHER" id="PTHR43337">
    <property type="entry name" value="XANTHINE/URACIL PERMEASE C887.17-RELATED"/>
    <property type="match status" value="1"/>
</dbReference>
<dbReference type="GO" id="GO:0005886">
    <property type="term" value="C:plasma membrane"/>
    <property type="evidence" value="ECO:0007669"/>
    <property type="project" value="TreeGrafter"/>
</dbReference>
<reference evidence="8 9" key="1">
    <citation type="submission" date="2016-11" db="EMBL/GenBank/DDBJ databases">
        <authorList>
            <person name="Jaros S."/>
            <person name="Januszkiewicz K."/>
            <person name="Wedrychowicz H."/>
        </authorList>
    </citation>
    <scope>NUCLEOTIDE SEQUENCE [LARGE SCALE GENOMIC DNA]</scope>
    <source>
        <strain evidence="8 9">DSM 2631</strain>
    </source>
</reference>
<feature type="transmembrane region" description="Helical" evidence="7">
    <location>
        <begin position="387"/>
        <end position="413"/>
    </location>
</feature>
<feature type="transmembrane region" description="Helical" evidence="7">
    <location>
        <begin position="182"/>
        <end position="201"/>
    </location>
</feature>
<feature type="transmembrane region" description="Helical" evidence="7">
    <location>
        <begin position="425"/>
        <end position="443"/>
    </location>
</feature>
<evidence type="ECO:0000256" key="5">
    <source>
        <dbReference type="ARBA" id="ARBA00022989"/>
    </source>
</evidence>
<feature type="transmembrane region" description="Helical" evidence="7">
    <location>
        <begin position="290"/>
        <end position="309"/>
    </location>
</feature>
<feature type="transmembrane region" description="Helical" evidence="7">
    <location>
        <begin position="145"/>
        <end position="162"/>
    </location>
</feature>
<dbReference type="GO" id="GO:0005345">
    <property type="term" value="F:purine nucleobase transmembrane transporter activity"/>
    <property type="evidence" value="ECO:0007669"/>
    <property type="project" value="TreeGrafter"/>
</dbReference>
<evidence type="ECO:0000256" key="6">
    <source>
        <dbReference type="ARBA" id="ARBA00023136"/>
    </source>
</evidence>
<sequence length="444" mass="47499">MMWAVEGTNFEREDIMNKFFQLKKNNTSLKTEVIAGLTAFFSIVYIIAVNASILQDAGIPIEAGILATVFSSLVGCFLVAIFSNAPLIIVPGMGINALFTYTVVGKLGLDYKQALAAVFVAGILFIIVAFSKLSKILSESIPHGLKEAITVGIGLFIAFIGFQKGGLVVSHPNNFVTLGNLSSPMVYVTIINLIITLFLFVKNVPGNFLISIILGTGTSALFGLIDFSSLAFTAPSFSDYSGVFMSMDFSAIGSIPFWTATFSLALVLVFENLGLLHGQVVGMLNSEEKLSPAFKAVSISTLFCGIFGTSPTVSTVETAAGITAGGKTGLTSVITGLLFLLTLLFMPFIKLIPNSAIAPILIIIGSLMISNVLNIDFKDYTEGFPAFLTIVMIPLTYSIVDGIAFGFVAYPILKIFSKRSKEVSIAMYVVSAIFLLNFILHSAY</sequence>
<evidence type="ECO:0000256" key="1">
    <source>
        <dbReference type="ARBA" id="ARBA00004141"/>
    </source>
</evidence>
<keyword evidence="9" id="KW-1185">Reference proteome</keyword>
<feature type="transmembrane region" description="Helical" evidence="7">
    <location>
        <begin position="65"/>
        <end position="94"/>
    </location>
</feature>
<dbReference type="EMBL" id="FQVM01000005">
    <property type="protein sequence ID" value="SHE58577.1"/>
    <property type="molecule type" value="Genomic_DNA"/>
</dbReference>
<keyword evidence="5 7" id="KW-1133">Transmembrane helix</keyword>
<evidence type="ECO:0000256" key="2">
    <source>
        <dbReference type="ARBA" id="ARBA00005697"/>
    </source>
</evidence>
<feature type="transmembrane region" description="Helical" evidence="7">
    <location>
        <begin position="114"/>
        <end position="133"/>
    </location>
</feature>
<accession>A0A1M4UPJ0</accession>
<evidence type="ECO:0000256" key="4">
    <source>
        <dbReference type="ARBA" id="ARBA00022692"/>
    </source>
</evidence>
<comment type="subcellular location">
    <subcellularLocation>
        <location evidence="1">Membrane</location>
        <topology evidence="1">Multi-pass membrane protein</topology>
    </subcellularLocation>
</comment>
<dbReference type="Pfam" id="PF00860">
    <property type="entry name" value="Xan_ur_permease"/>
    <property type="match status" value="1"/>
</dbReference>